<dbReference type="Pfam" id="PF13276">
    <property type="entry name" value="HTH_21"/>
    <property type="match status" value="1"/>
</dbReference>
<proteinExistence type="predicted"/>
<dbReference type="PANTHER" id="PTHR46889:SF4">
    <property type="entry name" value="TRANSPOSASE INSO FOR INSERTION SEQUENCE ELEMENT IS911B-RELATED"/>
    <property type="match status" value="1"/>
</dbReference>
<protein>
    <submittedName>
        <fullName evidence="3">IS3 family transposase</fullName>
    </submittedName>
</protein>
<evidence type="ECO:0000313" key="4">
    <source>
        <dbReference type="Proteomes" id="UP000242694"/>
    </source>
</evidence>
<feature type="domain" description="Integrase catalytic" evidence="2">
    <location>
        <begin position="126"/>
        <end position="284"/>
    </location>
</feature>
<keyword evidence="4" id="KW-1185">Reference proteome</keyword>
<dbReference type="SUPFAM" id="SSF53098">
    <property type="entry name" value="Ribonuclease H-like"/>
    <property type="match status" value="1"/>
</dbReference>
<dbReference type="Pfam" id="PF00665">
    <property type="entry name" value="rve"/>
    <property type="match status" value="1"/>
</dbReference>
<dbReference type="NCBIfam" id="NF033516">
    <property type="entry name" value="transpos_IS3"/>
    <property type="match status" value="1"/>
</dbReference>
<accession>A0ABX5IE51</accession>
<comment type="function">
    <text evidence="1">Involved in the transposition of the insertion sequence.</text>
</comment>
<name>A0ABX5IE51_9STAP</name>
<dbReference type="InterPro" id="IPR036397">
    <property type="entry name" value="RNaseH_sf"/>
</dbReference>
<dbReference type="InterPro" id="IPR048020">
    <property type="entry name" value="Transpos_IS3"/>
</dbReference>
<comment type="caution">
    <text evidence="3">The sequence shown here is derived from an EMBL/GenBank/DDBJ whole genome shotgun (WGS) entry which is preliminary data.</text>
</comment>
<dbReference type="PANTHER" id="PTHR46889">
    <property type="entry name" value="TRANSPOSASE INSF FOR INSERTION SEQUENCE IS3B-RELATED"/>
    <property type="match status" value="1"/>
</dbReference>
<reference evidence="3 4" key="1">
    <citation type="journal article" date="2016" name="Front. Microbiol.">
        <title>Comprehensive Phylogenetic Analysis of Bovine Non-aureus Staphylococci Species Based on Whole-Genome Sequencing.</title>
        <authorList>
            <person name="Naushad S."/>
            <person name="Barkema H.W."/>
            <person name="Luby C."/>
            <person name="Condas L.A."/>
            <person name="Nobrega D.B."/>
            <person name="Carson D.A."/>
            <person name="De Buck J."/>
        </authorList>
    </citation>
    <scope>NUCLEOTIDE SEQUENCE [LARGE SCALE GENOMIC DNA]</scope>
    <source>
        <strain evidence="3 4">SNUC 993</strain>
    </source>
</reference>
<dbReference type="EMBL" id="PZDI01000022">
    <property type="protein sequence ID" value="PTH18190.1"/>
    <property type="molecule type" value="Genomic_DNA"/>
</dbReference>
<dbReference type="InterPro" id="IPR012337">
    <property type="entry name" value="RNaseH-like_sf"/>
</dbReference>
<dbReference type="InterPro" id="IPR050900">
    <property type="entry name" value="Transposase_IS3/IS150/IS904"/>
</dbReference>
<dbReference type="Gene3D" id="3.30.420.10">
    <property type="entry name" value="Ribonuclease H-like superfamily/Ribonuclease H"/>
    <property type="match status" value="1"/>
</dbReference>
<gene>
    <name evidence="3" type="ORF">BU607_05905</name>
</gene>
<evidence type="ECO:0000313" key="3">
    <source>
        <dbReference type="EMBL" id="PTH18190.1"/>
    </source>
</evidence>
<dbReference type="InterPro" id="IPR001584">
    <property type="entry name" value="Integrase_cat-core"/>
</dbReference>
<sequence length="284" mass="33466">MRQKASYQTIKAFKNLYPIAWLCSVLKISRSSYYKWLHRKPSNKEIENQKLIKDIVDIYNKYKGIYGYRRIYIYLRLKLHQKVNHKRVYRLMNQLNLKSTIRPKRKRYIKTTPEITAHNILNRKFEEEIPNKKWLTDVTEFKLSNGKKLYLSAIYDLGSKQIISHKLSTSNNNKFVLDTLKKAVKLVPNTEGILLHSDRGYQYTSRLFKVTLEQLGIKQSMSRPGCCIDNGPMEGVWGTIKSELFRGRKKVIFKDKATAIKAINSYIEFFNQERITLKMATLIS</sequence>
<dbReference type="InterPro" id="IPR025948">
    <property type="entry name" value="HTH-like_dom"/>
</dbReference>
<evidence type="ECO:0000259" key="2">
    <source>
        <dbReference type="PROSITE" id="PS50994"/>
    </source>
</evidence>
<dbReference type="Pfam" id="PF13333">
    <property type="entry name" value="rve_2"/>
    <property type="match status" value="1"/>
</dbReference>
<organism evidence="3 4">
    <name type="scientific">Staphylococcus auricularis</name>
    <dbReference type="NCBI Taxonomy" id="29379"/>
    <lineage>
        <taxon>Bacteria</taxon>
        <taxon>Bacillati</taxon>
        <taxon>Bacillota</taxon>
        <taxon>Bacilli</taxon>
        <taxon>Bacillales</taxon>
        <taxon>Staphylococcaceae</taxon>
        <taxon>Staphylococcus</taxon>
    </lineage>
</organism>
<evidence type="ECO:0000256" key="1">
    <source>
        <dbReference type="ARBA" id="ARBA00002286"/>
    </source>
</evidence>
<dbReference type="PROSITE" id="PS50994">
    <property type="entry name" value="INTEGRASE"/>
    <property type="match status" value="1"/>
</dbReference>
<dbReference type="Proteomes" id="UP000242694">
    <property type="component" value="Unassembled WGS sequence"/>
</dbReference>